<dbReference type="AlphaFoldDB" id="A0AAD6G1Y2"/>
<accession>A0AAD6G1Y2</accession>
<evidence type="ECO:0000313" key="3">
    <source>
        <dbReference type="Proteomes" id="UP001213681"/>
    </source>
</evidence>
<feature type="region of interest" description="Disordered" evidence="1">
    <location>
        <begin position="1"/>
        <end position="25"/>
    </location>
</feature>
<name>A0AAD6G1Y2_9EURO</name>
<sequence length="87" mass="9547">MPKPLVAEALRPPPQKRPTGRTRQPELLSTLRDLHMFTSELEPPPPFTPIRITSAIISTSLAPIESPTLSEHPAGPATPHSLTRLQQ</sequence>
<dbReference type="RefSeq" id="XP_056764525.1">
    <property type="nucleotide sequence ID" value="XM_056911699.1"/>
</dbReference>
<feature type="region of interest" description="Disordered" evidence="1">
    <location>
        <begin position="63"/>
        <end position="87"/>
    </location>
</feature>
<reference evidence="2" key="1">
    <citation type="submission" date="2022-12" db="EMBL/GenBank/DDBJ databases">
        <authorList>
            <person name="Petersen C."/>
        </authorList>
    </citation>
    <scope>NUCLEOTIDE SEQUENCE</scope>
    <source>
        <strain evidence="2">IBT 16125</strain>
    </source>
</reference>
<dbReference type="GeneID" id="81601942"/>
<reference evidence="2" key="2">
    <citation type="journal article" date="2023" name="IMA Fungus">
        <title>Comparative genomic study of the Penicillium genus elucidates a diverse pangenome and 15 lateral gene transfer events.</title>
        <authorList>
            <person name="Petersen C."/>
            <person name="Sorensen T."/>
            <person name="Nielsen M.R."/>
            <person name="Sondergaard T.E."/>
            <person name="Sorensen J.L."/>
            <person name="Fitzpatrick D.A."/>
            <person name="Frisvad J.C."/>
            <person name="Nielsen K.L."/>
        </authorList>
    </citation>
    <scope>NUCLEOTIDE SEQUENCE</scope>
    <source>
        <strain evidence="2">IBT 16125</strain>
    </source>
</reference>
<dbReference type="EMBL" id="JAPVEA010000007">
    <property type="protein sequence ID" value="KAJ5444445.1"/>
    <property type="molecule type" value="Genomic_DNA"/>
</dbReference>
<proteinExistence type="predicted"/>
<gene>
    <name evidence="2" type="ORF">N7458_008317</name>
</gene>
<protein>
    <submittedName>
        <fullName evidence="2">Uncharacterized protein</fullName>
    </submittedName>
</protein>
<comment type="caution">
    <text evidence="2">The sequence shown here is derived from an EMBL/GenBank/DDBJ whole genome shotgun (WGS) entry which is preliminary data.</text>
</comment>
<organism evidence="2 3">
    <name type="scientific">Penicillium daleae</name>
    <dbReference type="NCBI Taxonomy" id="63821"/>
    <lineage>
        <taxon>Eukaryota</taxon>
        <taxon>Fungi</taxon>
        <taxon>Dikarya</taxon>
        <taxon>Ascomycota</taxon>
        <taxon>Pezizomycotina</taxon>
        <taxon>Eurotiomycetes</taxon>
        <taxon>Eurotiomycetidae</taxon>
        <taxon>Eurotiales</taxon>
        <taxon>Aspergillaceae</taxon>
        <taxon>Penicillium</taxon>
    </lineage>
</organism>
<evidence type="ECO:0000313" key="2">
    <source>
        <dbReference type="EMBL" id="KAJ5444445.1"/>
    </source>
</evidence>
<dbReference type="Proteomes" id="UP001213681">
    <property type="component" value="Unassembled WGS sequence"/>
</dbReference>
<evidence type="ECO:0000256" key="1">
    <source>
        <dbReference type="SAM" id="MobiDB-lite"/>
    </source>
</evidence>
<keyword evidence="3" id="KW-1185">Reference proteome</keyword>